<accession>A0ABW1GTQ5</accession>
<gene>
    <name evidence="2" type="ORF">ACFP1B_32815</name>
</gene>
<evidence type="ECO:0000313" key="2">
    <source>
        <dbReference type="EMBL" id="MFC5918179.1"/>
    </source>
</evidence>
<proteinExistence type="predicted"/>
<protein>
    <submittedName>
        <fullName evidence="2">Uncharacterized protein</fullName>
    </submittedName>
</protein>
<evidence type="ECO:0000256" key="1">
    <source>
        <dbReference type="SAM" id="Phobius"/>
    </source>
</evidence>
<organism evidence="2 3">
    <name type="scientific">Streptomyces pulveraceus</name>
    <dbReference type="NCBI Taxonomy" id="68258"/>
    <lineage>
        <taxon>Bacteria</taxon>
        <taxon>Bacillati</taxon>
        <taxon>Actinomycetota</taxon>
        <taxon>Actinomycetes</taxon>
        <taxon>Kitasatosporales</taxon>
        <taxon>Streptomycetaceae</taxon>
        <taxon>Streptomyces</taxon>
    </lineage>
</organism>
<sequence>MTHRLRIGISMSAALPILITALLVFAAPAIGGAVPWTVLPAVLLALAVQAIVTFIRLGLIADGEVRQDDGTNAV</sequence>
<keyword evidence="1" id="KW-1133">Transmembrane helix</keyword>
<dbReference type="RefSeq" id="WP_344516634.1">
    <property type="nucleotide sequence ID" value="NZ_BAAATU010000040.1"/>
</dbReference>
<comment type="caution">
    <text evidence="2">The sequence shown here is derived from an EMBL/GenBank/DDBJ whole genome shotgun (WGS) entry which is preliminary data.</text>
</comment>
<name>A0ABW1GTQ5_9ACTN</name>
<dbReference type="Proteomes" id="UP001596200">
    <property type="component" value="Unassembled WGS sequence"/>
</dbReference>
<dbReference type="EMBL" id="JBHSPU010000038">
    <property type="protein sequence ID" value="MFC5918179.1"/>
    <property type="molecule type" value="Genomic_DNA"/>
</dbReference>
<feature type="transmembrane region" description="Helical" evidence="1">
    <location>
        <begin position="41"/>
        <end position="59"/>
    </location>
</feature>
<keyword evidence="1" id="KW-0812">Transmembrane</keyword>
<reference evidence="3" key="1">
    <citation type="journal article" date="2019" name="Int. J. Syst. Evol. Microbiol.">
        <title>The Global Catalogue of Microorganisms (GCM) 10K type strain sequencing project: providing services to taxonomists for standard genome sequencing and annotation.</title>
        <authorList>
            <consortium name="The Broad Institute Genomics Platform"/>
            <consortium name="The Broad Institute Genome Sequencing Center for Infectious Disease"/>
            <person name="Wu L."/>
            <person name="Ma J."/>
        </authorList>
    </citation>
    <scope>NUCLEOTIDE SEQUENCE [LARGE SCALE GENOMIC DNA]</scope>
    <source>
        <strain evidence="3">JCM 4147</strain>
    </source>
</reference>
<evidence type="ECO:0000313" key="3">
    <source>
        <dbReference type="Proteomes" id="UP001596200"/>
    </source>
</evidence>
<keyword evidence="3" id="KW-1185">Reference proteome</keyword>
<keyword evidence="1" id="KW-0472">Membrane</keyword>